<feature type="compositionally biased region" description="Basic residues" evidence="1">
    <location>
        <begin position="87"/>
        <end position="98"/>
    </location>
</feature>
<accession>A0A6J4SZP3</accession>
<name>A0A6J4SZP3_9ACTN</name>
<feature type="compositionally biased region" description="Low complexity" evidence="1">
    <location>
        <begin position="33"/>
        <end position="49"/>
    </location>
</feature>
<gene>
    <name evidence="2" type="ORF">AVDCRST_MAG85-2286</name>
</gene>
<feature type="region of interest" description="Disordered" evidence="1">
    <location>
        <begin position="1"/>
        <end position="106"/>
    </location>
</feature>
<protein>
    <submittedName>
        <fullName evidence="2">Uncharacterized protein</fullName>
    </submittedName>
</protein>
<evidence type="ECO:0000313" key="2">
    <source>
        <dbReference type="EMBL" id="CAA9510081.1"/>
    </source>
</evidence>
<organism evidence="2">
    <name type="scientific">uncultured Solirubrobacteraceae bacterium</name>
    <dbReference type="NCBI Taxonomy" id="1162706"/>
    <lineage>
        <taxon>Bacteria</taxon>
        <taxon>Bacillati</taxon>
        <taxon>Actinomycetota</taxon>
        <taxon>Thermoleophilia</taxon>
        <taxon>Solirubrobacterales</taxon>
        <taxon>Solirubrobacteraceae</taxon>
        <taxon>environmental samples</taxon>
    </lineage>
</organism>
<proteinExistence type="predicted"/>
<reference evidence="2" key="1">
    <citation type="submission" date="2020-02" db="EMBL/GenBank/DDBJ databases">
        <authorList>
            <person name="Meier V. D."/>
        </authorList>
    </citation>
    <scope>NUCLEOTIDE SEQUENCE</scope>
    <source>
        <strain evidence="2">AVDCRST_MAG85</strain>
    </source>
</reference>
<sequence length="228" mass="23973">GERAARGSRGGRPGAGARADARASDRRRRASRRAAGPRTRRAVAASGARRPGDRPRAGSRSAHRPCVAPRGGGTPRAPILLGARGGQRGRRRHARSARTRPALRGLRPPLVRGDALHTAMVARPAVRGDAASLRLGRGVGRVHGGRAAGSRGAALLERPACACGFRPLRGRRRPHAANREAHRRGARAAPPAGGDPQRGRSLDLRAVAPRRLARGPRGDGPARRARPL</sequence>
<dbReference type="AlphaFoldDB" id="A0A6J4SZP3"/>
<evidence type="ECO:0000256" key="1">
    <source>
        <dbReference type="SAM" id="MobiDB-lite"/>
    </source>
</evidence>
<feature type="compositionally biased region" description="Basic residues" evidence="1">
    <location>
        <begin position="168"/>
        <end position="186"/>
    </location>
</feature>
<feature type="region of interest" description="Disordered" evidence="1">
    <location>
        <begin position="166"/>
        <end position="228"/>
    </location>
</feature>
<dbReference type="EMBL" id="CADCVT010000251">
    <property type="protein sequence ID" value="CAA9510081.1"/>
    <property type="molecule type" value="Genomic_DNA"/>
</dbReference>
<feature type="non-terminal residue" evidence="2">
    <location>
        <position position="228"/>
    </location>
</feature>
<feature type="non-terminal residue" evidence="2">
    <location>
        <position position="1"/>
    </location>
</feature>